<evidence type="ECO:0000313" key="1">
    <source>
        <dbReference type="EMBL" id="CDH33222.1"/>
    </source>
</evidence>
<organism evidence="1 2">
    <name type="scientific">Xenorhabdus bovienii str. Intermedium</name>
    <dbReference type="NCBI Taxonomy" id="1379677"/>
    <lineage>
        <taxon>Bacteria</taxon>
        <taxon>Pseudomonadati</taxon>
        <taxon>Pseudomonadota</taxon>
        <taxon>Gammaproteobacteria</taxon>
        <taxon>Enterobacterales</taxon>
        <taxon>Morganellaceae</taxon>
        <taxon>Xenorhabdus</taxon>
    </lineage>
</organism>
<protein>
    <submittedName>
        <fullName evidence="1">Uncharacterized protein</fullName>
    </submittedName>
</protein>
<dbReference type="HOGENOM" id="CLU_3319388_0_0_6"/>
<dbReference type="AlphaFoldDB" id="A0A077QAK1"/>
<reference evidence="1" key="1">
    <citation type="submission" date="2013-07" db="EMBL/GenBank/DDBJ databases">
        <title>Sub-species coevolution in mutualistic symbiosis.</title>
        <authorList>
            <person name="Murfin K."/>
            <person name="Klassen J."/>
            <person name="Lee M."/>
            <person name="Forst S."/>
            <person name="Stock P."/>
            <person name="Goodrich-Blair H."/>
        </authorList>
    </citation>
    <scope>NUCLEOTIDE SEQUENCE [LARGE SCALE GENOMIC DNA]</scope>
    <source>
        <strain evidence="1">Intermedium</strain>
    </source>
</reference>
<sequence length="39" mass="4470">MAFFMTQITFHYILDLTFTFSDPQQPGQYSLSDHISPSG</sequence>
<name>A0A077QAK1_XENBV</name>
<proteinExistence type="predicted"/>
<comment type="caution">
    <text evidence="1">The sequence shown here is derived from an EMBL/GenBank/DDBJ whole genome shotgun (WGS) entry which is preliminary data.</text>
</comment>
<dbReference type="EMBL" id="CBTB010000165">
    <property type="protein sequence ID" value="CDH33222.1"/>
    <property type="molecule type" value="Genomic_DNA"/>
</dbReference>
<gene>
    <name evidence="1" type="ORF">XBI1_2470019</name>
</gene>
<dbReference type="Proteomes" id="UP000028480">
    <property type="component" value="Unassembled WGS sequence"/>
</dbReference>
<accession>A0A077QAK1</accession>
<evidence type="ECO:0000313" key="2">
    <source>
        <dbReference type="Proteomes" id="UP000028480"/>
    </source>
</evidence>